<dbReference type="EC" id="2.7.7.6" evidence="8"/>
<evidence type="ECO:0000256" key="6">
    <source>
        <dbReference type="ARBA" id="ARBA00022833"/>
    </source>
</evidence>
<evidence type="ECO:0000256" key="4">
    <source>
        <dbReference type="ARBA" id="ARBA00022695"/>
    </source>
</evidence>
<comment type="function">
    <text evidence="8">DNA-dependent RNA polymerase (RNAP) catalyzes the transcription of DNA into RNA using the four ribonucleoside triphosphates as substrates.</text>
</comment>
<comment type="subunit">
    <text evidence="8">Part of the RNA polymerase complex.</text>
</comment>
<keyword evidence="3 8" id="KW-0808">Transferase</keyword>
<dbReference type="OrthoDB" id="129238at2157"/>
<dbReference type="InterPro" id="IPR023464">
    <property type="entry name" value="Rpo12"/>
</dbReference>
<dbReference type="Proteomes" id="UP000001137">
    <property type="component" value="Chromosome"/>
</dbReference>
<keyword evidence="10" id="KW-1185">Reference proteome</keyword>
<evidence type="ECO:0000313" key="10">
    <source>
        <dbReference type="Proteomes" id="UP000001137"/>
    </source>
</evidence>
<evidence type="ECO:0000256" key="8">
    <source>
        <dbReference type="HAMAP-Rule" id="MF_00615"/>
    </source>
</evidence>
<comment type="subcellular location">
    <subcellularLocation>
        <location evidence="8">Cytoplasm</location>
    </subcellularLocation>
</comment>
<reference evidence="9 10" key="1">
    <citation type="submission" date="2007-10" db="EMBL/GenBank/DDBJ databases">
        <title>Complete sequence of Caldivirga maquilingensis IC-167.</title>
        <authorList>
            <consortium name="US DOE Joint Genome Institute"/>
            <person name="Copeland A."/>
            <person name="Lucas S."/>
            <person name="Lapidus A."/>
            <person name="Barry K."/>
            <person name="Glavina del Rio T."/>
            <person name="Dalin E."/>
            <person name="Tice H."/>
            <person name="Pitluck S."/>
            <person name="Saunders E."/>
            <person name="Brettin T."/>
            <person name="Bruce D."/>
            <person name="Detter J.C."/>
            <person name="Han C."/>
            <person name="Schmutz J."/>
            <person name="Larimer F."/>
            <person name="Land M."/>
            <person name="Hauser L."/>
            <person name="Kyrpides N."/>
            <person name="Ivanova N."/>
            <person name="Biddle J.F."/>
            <person name="Zhang Z."/>
            <person name="Fitz-Gibbon S.T."/>
            <person name="Lowe T.M."/>
            <person name="Saltikov C."/>
            <person name="House C.H."/>
            <person name="Richardson P."/>
        </authorList>
    </citation>
    <scope>NUCLEOTIDE SEQUENCE [LARGE SCALE GENOMIC DNA]</scope>
    <source>
        <strain evidence="10">ATCC 700844 / DSM 13496 / JCM 10307 / IC-167</strain>
    </source>
</reference>
<dbReference type="InterPro" id="IPR006591">
    <property type="entry name" value="RNAP_P/RPABC4"/>
</dbReference>
<sequence length="72" mass="8018">MSEGNNTVEEQETGEEGIEERKIYMCLSCGRTFGKSELEIFGRSASTIRCPYCGYNIVIKVRIFKGSSITAV</sequence>
<proteinExistence type="inferred from homology"/>
<keyword evidence="5 8" id="KW-0479">Metal-binding</keyword>
<keyword evidence="6 8" id="KW-0862">Zinc</keyword>
<evidence type="ECO:0000256" key="2">
    <source>
        <dbReference type="ARBA" id="ARBA00022490"/>
    </source>
</evidence>
<comment type="similarity">
    <text evidence="8">Belongs to the archaeal Rpo12/eukaryotic RPC10 RNA polymerase subunit family.</text>
</comment>
<dbReference type="STRING" id="397948.Cmaq_0242"/>
<dbReference type="eggNOG" id="arCOG04341">
    <property type="taxonomic scope" value="Archaea"/>
</dbReference>
<comment type="catalytic activity">
    <reaction evidence="8">
        <text>RNA(n) + a ribonucleoside 5'-triphosphate = RNA(n+1) + diphosphate</text>
        <dbReference type="Rhea" id="RHEA:21248"/>
        <dbReference type="Rhea" id="RHEA-COMP:14527"/>
        <dbReference type="Rhea" id="RHEA-COMP:17342"/>
        <dbReference type="ChEBI" id="CHEBI:33019"/>
        <dbReference type="ChEBI" id="CHEBI:61557"/>
        <dbReference type="ChEBI" id="CHEBI:140395"/>
        <dbReference type="EC" id="2.7.7.6"/>
    </reaction>
</comment>
<feature type="binding site" evidence="8">
    <location>
        <position position="50"/>
    </location>
    <ligand>
        <name>Zn(2+)</name>
        <dbReference type="ChEBI" id="CHEBI:29105"/>
    </ligand>
</feature>
<dbReference type="InterPro" id="IPR029040">
    <property type="entry name" value="RPABC4/Spt4"/>
</dbReference>
<feature type="binding site" evidence="8">
    <location>
        <position position="53"/>
    </location>
    <ligand>
        <name>Zn(2+)</name>
        <dbReference type="ChEBI" id="CHEBI:29105"/>
    </ligand>
</feature>
<evidence type="ECO:0000256" key="7">
    <source>
        <dbReference type="ARBA" id="ARBA00023163"/>
    </source>
</evidence>
<dbReference type="KEGG" id="cma:Cmaq_0242"/>
<accession>A8MAQ4</accession>
<dbReference type="GO" id="GO:0006351">
    <property type="term" value="P:DNA-templated transcription"/>
    <property type="evidence" value="ECO:0007669"/>
    <property type="project" value="UniProtKB-UniRule"/>
</dbReference>
<organism evidence="9 10">
    <name type="scientific">Caldivirga maquilingensis (strain ATCC 700844 / DSM 13496 / JCM 10307 / IC-167)</name>
    <dbReference type="NCBI Taxonomy" id="397948"/>
    <lineage>
        <taxon>Archaea</taxon>
        <taxon>Thermoproteota</taxon>
        <taxon>Thermoprotei</taxon>
        <taxon>Thermoproteales</taxon>
        <taxon>Thermoproteaceae</taxon>
        <taxon>Caldivirga</taxon>
    </lineage>
</organism>
<dbReference type="SMART" id="SM00659">
    <property type="entry name" value="RPOLCX"/>
    <property type="match status" value="1"/>
</dbReference>
<dbReference type="Gene3D" id="2.20.28.30">
    <property type="entry name" value="RNA polymerase ii, chain L"/>
    <property type="match status" value="1"/>
</dbReference>
<comment type="cofactor">
    <cofactor evidence="8">
        <name>Zn(2+)</name>
        <dbReference type="ChEBI" id="CHEBI:29105"/>
    </cofactor>
    <text evidence="8">Binds 1 zinc ion.</text>
</comment>
<evidence type="ECO:0000256" key="1">
    <source>
        <dbReference type="ARBA" id="ARBA00022478"/>
    </source>
</evidence>
<feature type="binding site" evidence="8">
    <location>
        <position position="29"/>
    </location>
    <ligand>
        <name>Zn(2+)</name>
        <dbReference type="ChEBI" id="CHEBI:29105"/>
    </ligand>
</feature>
<evidence type="ECO:0000313" key="9">
    <source>
        <dbReference type="EMBL" id="ABW01090.1"/>
    </source>
</evidence>
<dbReference type="SUPFAM" id="SSF63393">
    <property type="entry name" value="RNA polymerase subunits"/>
    <property type="match status" value="1"/>
</dbReference>
<dbReference type="HAMAP" id="MF_00615">
    <property type="entry name" value="RNApol_arch_Rpo12"/>
    <property type="match status" value="1"/>
</dbReference>
<keyword evidence="7 8" id="KW-0804">Transcription</keyword>
<dbReference type="GO" id="GO:0003677">
    <property type="term" value="F:DNA binding"/>
    <property type="evidence" value="ECO:0007669"/>
    <property type="project" value="InterPro"/>
</dbReference>
<dbReference type="AlphaFoldDB" id="A8MAQ4"/>
<dbReference type="GO" id="GO:0003899">
    <property type="term" value="F:DNA-directed RNA polymerase activity"/>
    <property type="evidence" value="ECO:0007669"/>
    <property type="project" value="UniProtKB-UniRule"/>
</dbReference>
<protein>
    <recommendedName>
        <fullName evidence="8">DNA-directed RNA polymerase subunit Rpo12</fullName>
        <ecNumber evidence="8">2.7.7.6</ecNumber>
    </recommendedName>
    <alternativeName>
        <fullName evidence="8">DNA-directed RNA polymerase subunit P</fullName>
    </alternativeName>
</protein>
<gene>
    <name evidence="8" type="primary">rpo12</name>
    <name evidence="8" type="synonym">rpoP</name>
    <name evidence="9" type="ordered locus">Cmaq_0242</name>
</gene>
<dbReference type="HOGENOM" id="CLU_179456_2_0_2"/>
<evidence type="ECO:0000256" key="3">
    <source>
        <dbReference type="ARBA" id="ARBA00022679"/>
    </source>
</evidence>
<keyword evidence="4 8" id="KW-0548">Nucleotidyltransferase</keyword>
<dbReference type="GO" id="GO:0000428">
    <property type="term" value="C:DNA-directed RNA polymerase complex"/>
    <property type="evidence" value="ECO:0007669"/>
    <property type="project" value="UniProtKB-KW"/>
</dbReference>
<dbReference type="GO" id="GO:0005737">
    <property type="term" value="C:cytoplasm"/>
    <property type="evidence" value="ECO:0007669"/>
    <property type="project" value="UniProtKB-SubCell"/>
</dbReference>
<keyword evidence="2 8" id="KW-0963">Cytoplasm</keyword>
<name>A8MAQ4_CALMQ</name>
<dbReference type="GO" id="GO:0008270">
    <property type="term" value="F:zinc ion binding"/>
    <property type="evidence" value="ECO:0007669"/>
    <property type="project" value="UniProtKB-UniRule"/>
</dbReference>
<evidence type="ECO:0000256" key="5">
    <source>
        <dbReference type="ARBA" id="ARBA00022723"/>
    </source>
</evidence>
<keyword evidence="1 8" id="KW-0240">DNA-directed RNA polymerase</keyword>
<dbReference type="EMBL" id="CP000852">
    <property type="protein sequence ID" value="ABW01090.1"/>
    <property type="molecule type" value="Genomic_DNA"/>
</dbReference>